<evidence type="ECO:0000256" key="1">
    <source>
        <dbReference type="ARBA" id="ARBA00004141"/>
    </source>
</evidence>
<evidence type="ECO:0000256" key="12">
    <source>
        <dbReference type="RuleBase" id="RU003750"/>
    </source>
</evidence>
<evidence type="ECO:0000256" key="2">
    <source>
        <dbReference type="ARBA" id="ARBA00010441"/>
    </source>
</evidence>
<feature type="transmembrane region" description="Helical" evidence="13">
    <location>
        <begin position="32"/>
        <end position="51"/>
    </location>
</feature>
<sequence>MTADSAASDRPVSGAGGADAERTVPLVNIANALTASRLLLVPVFLVVLFWAGGHEPLWRWIATAVFVIASVTDRIDGELARRRGLITDFGKIADPLADKALTGAALVGLSALGELGWWVTGVIVLREASVTLLRFWVIRHGVIPASPGGKLKTMLQAVAIGLYLLPLGDVADPLKWVVMGAAVLATVITGVDYAVRAFRLRSLSPRARGADA</sequence>
<keyword evidence="5 13" id="KW-0812">Transmembrane</keyword>
<protein>
    <recommendedName>
        <fullName evidence="11">CDP-diacylglycerol--glycerol-3-phosphate 3-phosphatidyltransferase</fullName>
        <ecNumber evidence="11">2.7.8.5</ecNumber>
    </recommendedName>
</protein>
<dbReference type="InterPro" id="IPR000462">
    <property type="entry name" value="CDP-OH_P_trans"/>
</dbReference>
<name>A0A099D750_9ACTN</name>
<dbReference type="Gene3D" id="1.20.120.1760">
    <property type="match status" value="1"/>
</dbReference>
<keyword evidence="8 13" id="KW-0472">Membrane</keyword>
<dbReference type="GO" id="GO:0008444">
    <property type="term" value="F:CDP-diacylglycerol-glycerol-3-phosphate 3-phosphatidyltransferase activity"/>
    <property type="evidence" value="ECO:0007669"/>
    <property type="project" value="UniProtKB-UniRule"/>
</dbReference>
<evidence type="ECO:0000313" key="15">
    <source>
        <dbReference type="EMBL" id="KGI81844.1"/>
    </source>
</evidence>
<keyword evidence="9" id="KW-0594">Phospholipid biosynthesis</keyword>
<dbReference type="NCBIfam" id="TIGR00560">
    <property type="entry name" value="pgsA"/>
    <property type="match status" value="1"/>
</dbReference>
<evidence type="ECO:0000313" key="14">
    <source>
        <dbReference type="EMBL" id="ASU78211.1"/>
    </source>
</evidence>
<dbReference type="InterPro" id="IPR048254">
    <property type="entry name" value="CDP_ALCOHOL_P_TRANSF_CS"/>
</dbReference>
<keyword evidence="4 12" id="KW-0808">Transferase</keyword>
<evidence type="ECO:0000256" key="10">
    <source>
        <dbReference type="ARBA" id="ARBA00023264"/>
    </source>
</evidence>
<dbReference type="Proteomes" id="UP000029737">
    <property type="component" value="Unassembled WGS sequence"/>
</dbReference>
<dbReference type="EC" id="2.7.8.5" evidence="11"/>
<reference evidence="15 16" key="1">
    <citation type="journal article" date="2014" name="PLoS ONE">
        <title>Identification and Characterization of a New Erythromycin Biosynthetic Gene Cluster in Actinopolyspora erythraea YIM90600, a Novel Erythronolide-Producing Halophilic Actinomycete Isolated from Salt Field.</title>
        <authorList>
            <person name="Chen D."/>
            <person name="Feng J."/>
            <person name="Huang L."/>
            <person name="Zhang Q."/>
            <person name="Wu J."/>
            <person name="Zhu X."/>
            <person name="Duan Y."/>
            <person name="Xu Z."/>
        </authorList>
    </citation>
    <scope>NUCLEOTIDE SEQUENCE [LARGE SCALE GENOMIC DNA]</scope>
    <source>
        <strain evidence="15 16">YIM90600</strain>
    </source>
</reference>
<accession>A0A099D750</accession>
<gene>
    <name evidence="14" type="primary">pgsA</name>
    <name evidence="14" type="ORF">CDG81_07755</name>
    <name evidence="15" type="ORF">IL38_08960</name>
</gene>
<comment type="similarity">
    <text evidence="2 12">Belongs to the CDP-alcohol phosphatidyltransferase class-I family.</text>
</comment>
<feature type="transmembrane region" description="Helical" evidence="13">
    <location>
        <begin position="174"/>
        <end position="195"/>
    </location>
</feature>
<evidence type="ECO:0000256" key="3">
    <source>
        <dbReference type="ARBA" id="ARBA00022516"/>
    </source>
</evidence>
<dbReference type="RefSeq" id="WP_043572057.1">
    <property type="nucleotide sequence ID" value="NZ_CP022752.1"/>
</dbReference>
<dbReference type="EMBL" id="CP022752">
    <property type="protein sequence ID" value="ASU78211.1"/>
    <property type="molecule type" value="Genomic_DNA"/>
</dbReference>
<evidence type="ECO:0000256" key="5">
    <source>
        <dbReference type="ARBA" id="ARBA00022692"/>
    </source>
</evidence>
<evidence type="ECO:0000313" key="17">
    <source>
        <dbReference type="Proteomes" id="UP000215043"/>
    </source>
</evidence>
<reference evidence="14 17" key="2">
    <citation type="submission" date="2017-08" db="EMBL/GenBank/DDBJ databases">
        <title>The complete genome sequence of moderately halophilic actinomycete Actinopolyspora erythraea YIM 90600, the producer of novel erythromycin, novel actinopolysporins A-C and tubercidin.</title>
        <authorList>
            <person name="Yin M."/>
            <person name="Tang S."/>
        </authorList>
    </citation>
    <scope>NUCLEOTIDE SEQUENCE [LARGE SCALE GENOMIC DNA]</scope>
    <source>
        <strain evidence="14 17">YIM 90600</strain>
    </source>
</reference>
<keyword evidence="7" id="KW-0443">Lipid metabolism</keyword>
<keyword evidence="10" id="KW-1208">Phospholipid metabolism</keyword>
<evidence type="ECO:0000256" key="13">
    <source>
        <dbReference type="SAM" id="Phobius"/>
    </source>
</evidence>
<dbReference type="Pfam" id="PF01066">
    <property type="entry name" value="CDP-OH_P_transf"/>
    <property type="match status" value="1"/>
</dbReference>
<dbReference type="KEGG" id="aey:CDG81_07755"/>
<dbReference type="PANTHER" id="PTHR14269">
    <property type="entry name" value="CDP-DIACYLGLYCEROL--GLYCEROL-3-PHOSPHATE 3-PHOSPHATIDYLTRANSFERASE-RELATED"/>
    <property type="match status" value="1"/>
</dbReference>
<dbReference type="InterPro" id="IPR050324">
    <property type="entry name" value="CDP-alcohol_PTase-I"/>
</dbReference>
<dbReference type="GO" id="GO:0046474">
    <property type="term" value="P:glycerophospholipid biosynthetic process"/>
    <property type="evidence" value="ECO:0007669"/>
    <property type="project" value="TreeGrafter"/>
</dbReference>
<dbReference type="eggNOG" id="COG0558">
    <property type="taxonomic scope" value="Bacteria"/>
</dbReference>
<evidence type="ECO:0000256" key="4">
    <source>
        <dbReference type="ARBA" id="ARBA00022679"/>
    </source>
</evidence>
<dbReference type="PIRSF" id="PIRSF000847">
    <property type="entry name" value="Phos_ph_gly_syn"/>
    <property type="match status" value="1"/>
</dbReference>
<dbReference type="HOGENOM" id="CLU_051314_2_0_11"/>
<evidence type="ECO:0000313" key="16">
    <source>
        <dbReference type="Proteomes" id="UP000029737"/>
    </source>
</evidence>
<dbReference type="GO" id="GO:0016020">
    <property type="term" value="C:membrane"/>
    <property type="evidence" value="ECO:0007669"/>
    <property type="project" value="UniProtKB-SubCell"/>
</dbReference>
<dbReference type="PANTHER" id="PTHR14269:SF52">
    <property type="entry name" value="PHOSPHATIDYLGLYCEROPHOSPHATE SYNTHASE-RELATED"/>
    <property type="match status" value="1"/>
</dbReference>
<dbReference type="InterPro" id="IPR043130">
    <property type="entry name" value="CDP-OH_PTrfase_TM_dom"/>
</dbReference>
<dbReference type="EMBL" id="JPMV01000015">
    <property type="protein sequence ID" value="KGI81844.1"/>
    <property type="molecule type" value="Genomic_DNA"/>
</dbReference>
<evidence type="ECO:0000256" key="7">
    <source>
        <dbReference type="ARBA" id="ARBA00023098"/>
    </source>
</evidence>
<proteinExistence type="inferred from homology"/>
<dbReference type="AlphaFoldDB" id="A0A099D750"/>
<evidence type="ECO:0000256" key="8">
    <source>
        <dbReference type="ARBA" id="ARBA00023136"/>
    </source>
</evidence>
<dbReference type="OrthoDB" id="9796672at2"/>
<keyword evidence="6 13" id="KW-1133">Transmembrane helix</keyword>
<dbReference type="PROSITE" id="PS00379">
    <property type="entry name" value="CDP_ALCOHOL_P_TRANSF"/>
    <property type="match status" value="1"/>
</dbReference>
<evidence type="ECO:0000256" key="6">
    <source>
        <dbReference type="ARBA" id="ARBA00022989"/>
    </source>
</evidence>
<dbReference type="InterPro" id="IPR004570">
    <property type="entry name" value="Phosphatidylglycerol_P_synth"/>
</dbReference>
<evidence type="ECO:0000256" key="9">
    <source>
        <dbReference type="ARBA" id="ARBA00023209"/>
    </source>
</evidence>
<keyword evidence="3" id="KW-0444">Lipid biosynthesis</keyword>
<dbReference type="UniPathway" id="UPA00085"/>
<evidence type="ECO:0000256" key="11">
    <source>
        <dbReference type="NCBIfam" id="TIGR00560"/>
    </source>
</evidence>
<organism evidence="14 17">
    <name type="scientific">Actinopolyspora erythraea</name>
    <dbReference type="NCBI Taxonomy" id="414996"/>
    <lineage>
        <taxon>Bacteria</taxon>
        <taxon>Bacillati</taxon>
        <taxon>Actinomycetota</taxon>
        <taxon>Actinomycetes</taxon>
        <taxon>Actinopolysporales</taxon>
        <taxon>Actinopolysporaceae</taxon>
        <taxon>Actinopolyspora</taxon>
    </lineage>
</organism>
<keyword evidence="16" id="KW-1185">Reference proteome</keyword>
<comment type="subcellular location">
    <subcellularLocation>
        <location evidence="1">Membrane</location>
        <topology evidence="1">Multi-pass membrane protein</topology>
    </subcellularLocation>
</comment>
<dbReference type="Proteomes" id="UP000215043">
    <property type="component" value="Chromosome"/>
</dbReference>